<gene>
    <name evidence="1" type="ORF">NDU88_005191</name>
</gene>
<evidence type="ECO:0008006" key="3">
    <source>
        <dbReference type="Google" id="ProtNLM"/>
    </source>
</evidence>
<dbReference type="Proteomes" id="UP001066276">
    <property type="component" value="Chromosome 11"/>
</dbReference>
<evidence type="ECO:0000313" key="1">
    <source>
        <dbReference type="EMBL" id="KAJ1092077.1"/>
    </source>
</evidence>
<name>A0AAV7LM00_PLEWA</name>
<protein>
    <recommendedName>
        <fullName evidence="3">Secreted protein</fullName>
    </recommendedName>
</protein>
<evidence type="ECO:0000313" key="2">
    <source>
        <dbReference type="Proteomes" id="UP001066276"/>
    </source>
</evidence>
<keyword evidence="2" id="KW-1185">Reference proteome</keyword>
<dbReference type="AlphaFoldDB" id="A0AAV7LM00"/>
<accession>A0AAV7LM00</accession>
<organism evidence="1 2">
    <name type="scientific">Pleurodeles waltl</name>
    <name type="common">Iberian ribbed newt</name>
    <dbReference type="NCBI Taxonomy" id="8319"/>
    <lineage>
        <taxon>Eukaryota</taxon>
        <taxon>Metazoa</taxon>
        <taxon>Chordata</taxon>
        <taxon>Craniata</taxon>
        <taxon>Vertebrata</taxon>
        <taxon>Euteleostomi</taxon>
        <taxon>Amphibia</taxon>
        <taxon>Batrachia</taxon>
        <taxon>Caudata</taxon>
        <taxon>Salamandroidea</taxon>
        <taxon>Salamandridae</taxon>
        <taxon>Pleurodelinae</taxon>
        <taxon>Pleurodeles</taxon>
    </lineage>
</organism>
<reference evidence="1" key="1">
    <citation type="journal article" date="2022" name="bioRxiv">
        <title>Sequencing and chromosome-scale assembly of the giantPleurodeles waltlgenome.</title>
        <authorList>
            <person name="Brown T."/>
            <person name="Elewa A."/>
            <person name="Iarovenko S."/>
            <person name="Subramanian E."/>
            <person name="Araus A.J."/>
            <person name="Petzold A."/>
            <person name="Susuki M."/>
            <person name="Suzuki K.-i.T."/>
            <person name="Hayashi T."/>
            <person name="Toyoda A."/>
            <person name="Oliveira C."/>
            <person name="Osipova E."/>
            <person name="Leigh N.D."/>
            <person name="Simon A."/>
            <person name="Yun M.H."/>
        </authorList>
    </citation>
    <scope>NUCLEOTIDE SEQUENCE</scope>
    <source>
        <strain evidence="1">20211129_DDA</strain>
        <tissue evidence="1">Liver</tissue>
    </source>
</reference>
<comment type="caution">
    <text evidence="1">The sequence shown here is derived from an EMBL/GenBank/DDBJ whole genome shotgun (WGS) entry which is preliminary data.</text>
</comment>
<proteinExistence type="predicted"/>
<dbReference type="EMBL" id="JANPWB010000015">
    <property type="protein sequence ID" value="KAJ1092077.1"/>
    <property type="molecule type" value="Genomic_DNA"/>
</dbReference>
<sequence length="92" mass="10229">MVGNEACRLTRLLITPRISLTLTVASLSQPTKDWVLDLKCLRCRIASRNTLKKTTKSLLTSVKVGKKDCKNARSQCTYYSLVVVPTADLRSS</sequence>